<dbReference type="PRINTS" id="PR00723">
    <property type="entry name" value="SUBTILISIN"/>
</dbReference>
<keyword evidence="9" id="KW-0720">Serine protease</keyword>
<dbReference type="InterPro" id="IPR010259">
    <property type="entry name" value="S8pro/Inhibitor_I9"/>
</dbReference>
<dbReference type="GO" id="GO:0048046">
    <property type="term" value="C:apoplast"/>
    <property type="evidence" value="ECO:0007669"/>
    <property type="project" value="UniProtKB-SubCell"/>
</dbReference>
<feature type="active site" description="Charge relay system" evidence="11">
    <location>
        <position position="563"/>
    </location>
</feature>
<dbReference type="Gene3D" id="3.50.30.30">
    <property type="match status" value="1"/>
</dbReference>
<dbReference type="EMBL" id="CP144694">
    <property type="protein sequence ID" value="WVZ02435.1"/>
    <property type="molecule type" value="Genomic_DNA"/>
</dbReference>
<evidence type="ECO:0000256" key="10">
    <source>
        <dbReference type="ARBA" id="ARBA00023180"/>
    </source>
</evidence>
<evidence type="ECO:0000256" key="7">
    <source>
        <dbReference type="ARBA" id="ARBA00022729"/>
    </source>
</evidence>
<keyword evidence="19" id="KW-1185">Reference proteome</keyword>
<dbReference type="FunFam" id="3.50.30.30:FF:000005">
    <property type="entry name" value="subtilisin-like protease SBT1.5"/>
    <property type="match status" value="1"/>
</dbReference>
<evidence type="ECO:0000256" key="8">
    <source>
        <dbReference type="ARBA" id="ARBA00022801"/>
    </source>
</evidence>
<dbReference type="CDD" id="cd02120">
    <property type="entry name" value="PA_subtilisin_like"/>
    <property type="match status" value="2"/>
</dbReference>
<dbReference type="AlphaFoldDB" id="A0AAQ3N4E7"/>
<evidence type="ECO:0000259" key="15">
    <source>
        <dbReference type="Pfam" id="PF02225"/>
    </source>
</evidence>
<dbReference type="InterPro" id="IPR036852">
    <property type="entry name" value="Peptidase_S8/S53_dom_sf"/>
</dbReference>
<evidence type="ECO:0008006" key="20">
    <source>
        <dbReference type="Google" id="ProtNLM"/>
    </source>
</evidence>
<keyword evidence="5" id="KW-0964">Secreted</keyword>
<evidence type="ECO:0000256" key="9">
    <source>
        <dbReference type="ARBA" id="ARBA00022825"/>
    </source>
</evidence>
<dbReference type="Gene3D" id="3.40.50.200">
    <property type="entry name" value="Peptidase S8/S53 domain"/>
    <property type="match status" value="2"/>
</dbReference>
<keyword evidence="7" id="KW-0732">Signal</keyword>
<evidence type="ECO:0000259" key="14">
    <source>
        <dbReference type="Pfam" id="PF00082"/>
    </source>
</evidence>
<dbReference type="CDD" id="cd04852">
    <property type="entry name" value="Peptidases_S8_3"/>
    <property type="match status" value="2"/>
</dbReference>
<evidence type="ECO:0000259" key="16">
    <source>
        <dbReference type="Pfam" id="PF05922"/>
    </source>
</evidence>
<keyword evidence="6" id="KW-0645">Protease</keyword>
<feature type="domain" description="Inhibitor I9" evidence="16">
    <location>
        <begin position="61"/>
        <end position="108"/>
    </location>
</feature>
<dbReference type="Proteomes" id="UP001374535">
    <property type="component" value="Chromosome 7"/>
</dbReference>
<protein>
    <recommendedName>
        <fullName evidence="20">Subtilisin-like protease SBT5.3</fullName>
    </recommendedName>
</protein>
<dbReference type="Gene3D" id="2.60.40.2310">
    <property type="match status" value="1"/>
</dbReference>
<keyword evidence="13" id="KW-1133">Transmembrane helix</keyword>
<evidence type="ECO:0000256" key="6">
    <source>
        <dbReference type="ARBA" id="ARBA00022670"/>
    </source>
</evidence>
<gene>
    <name evidence="18" type="ORF">V8G54_023241</name>
</gene>
<dbReference type="InterPro" id="IPR034197">
    <property type="entry name" value="Peptidases_S8_3"/>
</dbReference>
<dbReference type="InterPro" id="IPR037045">
    <property type="entry name" value="S8pro/Inhibitor_I9_sf"/>
</dbReference>
<dbReference type="InterPro" id="IPR045051">
    <property type="entry name" value="SBT"/>
</dbReference>
<dbReference type="PANTHER" id="PTHR10795">
    <property type="entry name" value="PROPROTEIN CONVERTASE SUBTILISIN/KEXIN"/>
    <property type="match status" value="1"/>
</dbReference>
<evidence type="ECO:0000256" key="13">
    <source>
        <dbReference type="SAM" id="Phobius"/>
    </source>
</evidence>
<dbReference type="PROSITE" id="PS51892">
    <property type="entry name" value="SUBTILASE"/>
    <property type="match status" value="2"/>
</dbReference>
<dbReference type="InterPro" id="IPR015500">
    <property type="entry name" value="Peptidase_S8_subtilisin-rel"/>
</dbReference>
<evidence type="ECO:0000256" key="11">
    <source>
        <dbReference type="PIRSR" id="PIRSR615500-1"/>
    </source>
</evidence>
<organism evidence="18 19">
    <name type="scientific">Vigna mungo</name>
    <name type="common">Black gram</name>
    <name type="synonym">Phaseolus mungo</name>
    <dbReference type="NCBI Taxonomy" id="3915"/>
    <lineage>
        <taxon>Eukaryota</taxon>
        <taxon>Viridiplantae</taxon>
        <taxon>Streptophyta</taxon>
        <taxon>Embryophyta</taxon>
        <taxon>Tracheophyta</taxon>
        <taxon>Spermatophyta</taxon>
        <taxon>Magnoliopsida</taxon>
        <taxon>eudicotyledons</taxon>
        <taxon>Gunneridae</taxon>
        <taxon>Pentapetalae</taxon>
        <taxon>rosids</taxon>
        <taxon>fabids</taxon>
        <taxon>Fabales</taxon>
        <taxon>Fabaceae</taxon>
        <taxon>Papilionoideae</taxon>
        <taxon>50 kb inversion clade</taxon>
        <taxon>NPAAA clade</taxon>
        <taxon>indigoferoid/millettioid clade</taxon>
        <taxon>Phaseoleae</taxon>
        <taxon>Vigna</taxon>
    </lineage>
</organism>
<feature type="domain" description="Peptidase S8/S53" evidence="14">
    <location>
        <begin position="133"/>
        <end position="567"/>
    </location>
</feature>
<evidence type="ECO:0000259" key="17">
    <source>
        <dbReference type="Pfam" id="PF17766"/>
    </source>
</evidence>
<dbReference type="InterPro" id="IPR003137">
    <property type="entry name" value="PA_domain"/>
</dbReference>
<dbReference type="Pfam" id="PF02225">
    <property type="entry name" value="PA"/>
    <property type="match status" value="1"/>
</dbReference>
<sequence length="1156" mass="124218">MPSVVANNTLKFRQREDPSSFYVLNIGQFVLVLCNVAVNAIPPFSFSLGILWWMDPPQSLSEAKAATIHHYSKSFQGFSAMITPEQATQLAEHKSVVSVFESKMNKLHTTHSWDFLGLDTIYRNNPKTLDTASEVIVGVIDSGIWPESQSFTDYALGPVPKKFKGECVTGDKFTLANCNKKIIGARFYSKGFEAENGPLDGVVNKIFFRSARDSDGHGTHTASTIAGSTVANASLLGIAKGTARGGAPSARLSIYKACWFGFCSDADILSAVDDAIHDGVDILSLSLGPNPPQPIYFEDAVSLGTFHAFRKGVLVSASAGNSVFPRTACNVAPWILTVAASSIDREFSSNIYLGNSKVLKGSSLNPIKMEHPYGLVYGSASAAAGVSAVNASFCKNNTLNPTLIKGKIVICTIENFSDNRQEKAIEIRKGGGVGMILIDHNAKDIGFQFVIPSTLIGQDAVEELQAYIKTDKNPTARIYPTITVVGTKPAPEMAAFSSMGPNIITPDIIKASLLRLIKDTEDIVLKPDITGPGVNILAAWSPVATDATVEQRPVNYNIISGTSMSSTVTDNTQHLIRREPNGTQTTPFDYGSGHVNPVASLNPGLVYEFNSQDVLNFLCSNGANPAQLKNLTGDITQCQKPLTASYNFNYPSIGVSNLNGSLSVYRTVTYYGQEPTVYSASIENPSGVKVTVTPAELKFWKTGEKITFRINFFPFKTSNGNFVFGSLAWNNGKQRVRSPIGVNVQLKPILSDSMAAISTSIACDHQCICSLNHVKQRLLQSTITVKAFMITPEQAKKLADCLRESYAPLDIASDVIVGVIDSGIWPESESFNDYGLGPVPEKFKGECVTADNFTLANCNKKIIGARYYSKGFEAEKGPLEGTLFRSARDSGGHGTHTASTIAGSIVANANLLGIAKGTARGGAPSARLSIYKVCWLGFCSDADILSAMDDAIHDGVDILSLSLGPGLSQPIYFEDAISIGSFHAFQKGVFVSAAAGNSFFPGTACNVAPWILTVAASTIDREFSSNIYLGNSKILKVKFMCLQGSSLNPTRMKQSYGLIYGSAAAAAGVSPINASFCKNNTLDPTLIKGKIVIYTIEDFLSDDRREKALTIRQGGGVGMILNDHNAKDFGFQFVIPTTLIGQDALEELQVYTLTEK</sequence>
<keyword evidence="4" id="KW-0052">Apoplast</keyword>
<accession>A0AAQ3N4E7</accession>
<dbReference type="SUPFAM" id="SSF52743">
    <property type="entry name" value="Subtilisin-like"/>
    <property type="match status" value="2"/>
</dbReference>
<feature type="active site" description="Charge relay system" evidence="11">
    <location>
        <position position="141"/>
    </location>
</feature>
<reference evidence="18 19" key="1">
    <citation type="journal article" date="2023" name="Life. Sci Alliance">
        <title>Evolutionary insights into 3D genome organization and epigenetic landscape of Vigna mungo.</title>
        <authorList>
            <person name="Junaid A."/>
            <person name="Singh B."/>
            <person name="Bhatia S."/>
        </authorList>
    </citation>
    <scope>NUCLEOTIDE SEQUENCE [LARGE SCALE GENOMIC DNA]</scope>
    <source>
        <strain evidence="18">Urdbean</strain>
    </source>
</reference>
<feature type="active site" description="Charge relay system" evidence="11">
    <location>
        <position position="217"/>
    </location>
</feature>
<evidence type="ECO:0000256" key="2">
    <source>
        <dbReference type="ARBA" id="ARBA00004271"/>
    </source>
</evidence>
<comment type="subcellular location">
    <subcellularLocation>
        <location evidence="2">Secreted</location>
        <location evidence="2">Extracellular space</location>
        <location evidence="2">Apoplast</location>
    </subcellularLocation>
</comment>
<dbReference type="Pfam" id="PF00082">
    <property type="entry name" value="Peptidase_S8"/>
    <property type="match status" value="2"/>
</dbReference>
<evidence type="ECO:0000313" key="19">
    <source>
        <dbReference type="Proteomes" id="UP001374535"/>
    </source>
</evidence>
<dbReference type="InterPro" id="IPR041469">
    <property type="entry name" value="Subtilisin-like_FN3"/>
</dbReference>
<comment type="similarity">
    <text evidence="3 12">Belongs to the peptidase S8 family.</text>
</comment>
<keyword evidence="13" id="KW-0472">Membrane</keyword>
<feature type="domain" description="Peptidase S8/S53" evidence="14">
    <location>
        <begin position="813"/>
        <end position="1076"/>
    </location>
</feature>
<name>A0AAQ3N4E7_VIGMU</name>
<evidence type="ECO:0000256" key="1">
    <source>
        <dbReference type="ARBA" id="ARBA00002076"/>
    </source>
</evidence>
<dbReference type="GO" id="GO:0006508">
    <property type="term" value="P:proteolysis"/>
    <property type="evidence" value="ECO:0007669"/>
    <property type="project" value="UniProtKB-KW"/>
</dbReference>
<dbReference type="Pfam" id="PF05922">
    <property type="entry name" value="Inhibitor_I9"/>
    <property type="match status" value="1"/>
</dbReference>
<comment type="caution">
    <text evidence="12">Lacks conserved residue(s) required for the propagation of feature annotation.</text>
</comment>
<dbReference type="InterPro" id="IPR000209">
    <property type="entry name" value="Peptidase_S8/S53_dom"/>
</dbReference>
<dbReference type="FunFam" id="3.40.50.200:FF:000006">
    <property type="entry name" value="Subtilisin-like protease SBT1.5"/>
    <property type="match status" value="2"/>
</dbReference>
<feature type="transmembrane region" description="Helical" evidence="13">
    <location>
        <begin position="21"/>
        <end position="54"/>
    </location>
</feature>
<feature type="domain" description="Subtilisin-like protease fibronectin type-III" evidence="17">
    <location>
        <begin position="647"/>
        <end position="742"/>
    </location>
</feature>
<keyword evidence="8" id="KW-0378">Hydrolase</keyword>
<keyword evidence="13" id="KW-0812">Transmembrane</keyword>
<dbReference type="GO" id="GO:0004252">
    <property type="term" value="F:serine-type endopeptidase activity"/>
    <property type="evidence" value="ECO:0007669"/>
    <property type="project" value="InterPro"/>
</dbReference>
<feature type="domain" description="PA" evidence="15">
    <location>
        <begin position="390"/>
        <end position="464"/>
    </location>
</feature>
<evidence type="ECO:0000256" key="12">
    <source>
        <dbReference type="PROSITE-ProRule" id="PRU01240"/>
    </source>
</evidence>
<evidence type="ECO:0000256" key="3">
    <source>
        <dbReference type="ARBA" id="ARBA00011073"/>
    </source>
</evidence>
<evidence type="ECO:0000313" key="18">
    <source>
        <dbReference type="EMBL" id="WVZ02435.1"/>
    </source>
</evidence>
<evidence type="ECO:0000256" key="4">
    <source>
        <dbReference type="ARBA" id="ARBA00022523"/>
    </source>
</evidence>
<keyword evidence="10" id="KW-0325">Glycoprotein</keyword>
<evidence type="ECO:0000256" key="5">
    <source>
        <dbReference type="ARBA" id="ARBA00022525"/>
    </source>
</evidence>
<dbReference type="Gene3D" id="3.30.70.80">
    <property type="entry name" value="Peptidase S8 propeptide/proteinase inhibitor I9"/>
    <property type="match status" value="1"/>
</dbReference>
<dbReference type="GO" id="GO:0009610">
    <property type="term" value="P:response to symbiotic fungus"/>
    <property type="evidence" value="ECO:0007669"/>
    <property type="project" value="UniProtKB-ARBA"/>
</dbReference>
<dbReference type="GO" id="GO:0009609">
    <property type="term" value="P:response to symbiotic bacterium"/>
    <property type="evidence" value="ECO:0007669"/>
    <property type="project" value="UniProtKB-ARBA"/>
</dbReference>
<proteinExistence type="inferred from homology"/>
<dbReference type="Pfam" id="PF17766">
    <property type="entry name" value="fn3_6"/>
    <property type="match status" value="1"/>
</dbReference>
<comment type="function">
    <text evidence="1">Required for arbuscular mycorrhiza (AM) development during AM symbiosis with AM fungi (e.g. Glomeromycota intraradices).</text>
</comment>